<evidence type="ECO:0000259" key="1">
    <source>
        <dbReference type="Pfam" id="PF06568"/>
    </source>
</evidence>
<sequence length="64" mass="7291">MSVFDIAHGTRRHSLAGFLQPLVTAFEAWNDARHTRAALQMLSDRELDDIGLTRAEIETVARRR</sequence>
<evidence type="ECO:0000313" key="3">
    <source>
        <dbReference type="Proteomes" id="UP000186098"/>
    </source>
</evidence>
<reference evidence="3" key="1">
    <citation type="submission" date="2017-01" db="EMBL/GenBank/DDBJ databases">
        <authorList>
            <person name="Varghese N."/>
            <person name="Submissions S."/>
        </authorList>
    </citation>
    <scope>NUCLEOTIDE SEQUENCE [LARGE SCALE GENOMIC DNA]</scope>
    <source>
        <strain evidence="3">DSM 18714</strain>
    </source>
</reference>
<dbReference type="OrthoDB" id="8116725at2"/>
<name>A0A1N7K2N5_9RHOB</name>
<protein>
    <submittedName>
        <fullName evidence="2">Uncharacterized conserved protein YjiS, DUF1127 family</fullName>
    </submittedName>
</protein>
<dbReference type="AlphaFoldDB" id="A0A1N7K2N5"/>
<dbReference type="Pfam" id="PF06568">
    <property type="entry name" value="YjiS-like"/>
    <property type="match status" value="1"/>
</dbReference>
<proteinExistence type="predicted"/>
<dbReference type="STRING" id="407234.SAMN05421795_101563"/>
<dbReference type="EMBL" id="FTOM01000001">
    <property type="protein sequence ID" value="SIS55862.1"/>
    <property type="molecule type" value="Genomic_DNA"/>
</dbReference>
<gene>
    <name evidence="2" type="ORF">SAMN05421795_101563</name>
</gene>
<keyword evidence="3" id="KW-1185">Reference proteome</keyword>
<dbReference type="RefSeq" id="WP_083947543.1">
    <property type="nucleotide sequence ID" value="NZ_FTOM01000001.1"/>
</dbReference>
<evidence type="ECO:0000313" key="2">
    <source>
        <dbReference type="EMBL" id="SIS55862.1"/>
    </source>
</evidence>
<dbReference type="InterPro" id="IPR009506">
    <property type="entry name" value="YjiS-like"/>
</dbReference>
<dbReference type="Proteomes" id="UP000186098">
    <property type="component" value="Unassembled WGS sequence"/>
</dbReference>
<accession>A0A1N7K2N5</accession>
<organism evidence="2 3">
    <name type="scientific">Phaeovulum vinaykumarii</name>
    <dbReference type="NCBI Taxonomy" id="407234"/>
    <lineage>
        <taxon>Bacteria</taxon>
        <taxon>Pseudomonadati</taxon>
        <taxon>Pseudomonadota</taxon>
        <taxon>Alphaproteobacteria</taxon>
        <taxon>Rhodobacterales</taxon>
        <taxon>Paracoccaceae</taxon>
        <taxon>Phaeovulum</taxon>
    </lineage>
</organism>
<feature type="domain" description="YjiS-like" evidence="1">
    <location>
        <begin position="22"/>
        <end position="58"/>
    </location>
</feature>